<evidence type="ECO:0000313" key="2">
    <source>
        <dbReference type="Proteomes" id="UP001499851"/>
    </source>
</evidence>
<dbReference type="RefSeq" id="WP_344487661.1">
    <property type="nucleotide sequence ID" value="NZ_BAAAQF010000010.1"/>
</dbReference>
<dbReference type="PROSITE" id="PS51257">
    <property type="entry name" value="PROKAR_LIPOPROTEIN"/>
    <property type="match status" value="1"/>
</dbReference>
<dbReference type="Proteomes" id="UP001499851">
    <property type="component" value="Unassembled WGS sequence"/>
</dbReference>
<evidence type="ECO:0000313" key="1">
    <source>
        <dbReference type="EMBL" id="GAA1680601.1"/>
    </source>
</evidence>
<keyword evidence="2" id="KW-1185">Reference proteome</keyword>
<name>A0ABP4T144_9ACTN</name>
<dbReference type="EMBL" id="BAAAQF010000010">
    <property type="protein sequence ID" value="GAA1680601.1"/>
    <property type="molecule type" value="Genomic_DNA"/>
</dbReference>
<proteinExistence type="predicted"/>
<reference evidence="2" key="1">
    <citation type="journal article" date="2019" name="Int. J. Syst. Evol. Microbiol.">
        <title>The Global Catalogue of Microorganisms (GCM) 10K type strain sequencing project: providing services to taxonomists for standard genome sequencing and annotation.</title>
        <authorList>
            <consortium name="The Broad Institute Genomics Platform"/>
            <consortium name="The Broad Institute Genome Sequencing Center for Infectious Disease"/>
            <person name="Wu L."/>
            <person name="Ma J."/>
        </authorList>
    </citation>
    <scope>NUCLEOTIDE SEQUENCE [LARGE SCALE GENOMIC DNA]</scope>
    <source>
        <strain evidence="2">JCM 16001</strain>
    </source>
</reference>
<comment type="caution">
    <text evidence="1">The sequence shown here is derived from an EMBL/GenBank/DDBJ whole genome shotgun (WGS) entry which is preliminary data.</text>
</comment>
<accession>A0ABP4T144</accession>
<organism evidence="1 2">
    <name type="scientific">Glycomyces endophyticus</name>
    <dbReference type="NCBI Taxonomy" id="480996"/>
    <lineage>
        <taxon>Bacteria</taxon>
        <taxon>Bacillati</taxon>
        <taxon>Actinomycetota</taxon>
        <taxon>Actinomycetes</taxon>
        <taxon>Glycomycetales</taxon>
        <taxon>Glycomycetaceae</taxon>
        <taxon>Glycomyces</taxon>
    </lineage>
</organism>
<sequence>MRARSPLGPLVAAALLVAAGCSGDTGREFTAAEQAIVDRLGETPSAETDPAETEAARNEFVAECMAEDDLEYLGPAEALSMTEWLGLTDEQFAAEYGFGHSTTIDLSRAYEDFVYATAEEQRAAFEALPADDRDRYRPSELGCLERSYGEFGFPADGNVYLPNDSPINEYIEQASAATADDPRLAEATEAWSNCMAEQGYDFANRDDMGLPLQEEAQTFIEAYGTQGQPLIDAGQTWADLRVADVLDADQTAALEGLQQRELAASAAHELCIDEGHDIEATYAEVYDVRLAELVRS</sequence>
<protein>
    <submittedName>
        <fullName evidence="1">Uncharacterized protein</fullName>
    </submittedName>
</protein>
<gene>
    <name evidence="1" type="ORF">GCM10009830_29570</name>
</gene>